<gene>
    <name evidence="2" type="ORF">V865_000620</name>
</gene>
<dbReference type="EMBL" id="CP144089">
    <property type="protein sequence ID" value="WWD02580.1"/>
    <property type="molecule type" value="Genomic_DNA"/>
</dbReference>
<accession>A0AAX4KAB5</accession>
<evidence type="ECO:0000313" key="3">
    <source>
        <dbReference type="Proteomes" id="UP001358614"/>
    </source>
</evidence>
<feature type="region of interest" description="Disordered" evidence="1">
    <location>
        <begin position="213"/>
        <end position="295"/>
    </location>
</feature>
<dbReference type="Proteomes" id="UP001358614">
    <property type="component" value="Chromosome 1"/>
</dbReference>
<feature type="compositionally biased region" description="Pro residues" evidence="1">
    <location>
        <begin position="213"/>
        <end position="222"/>
    </location>
</feature>
<feature type="region of interest" description="Disordered" evidence="1">
    <location>
        <begin position="1"/>
        <end position="66"/>
    </location>
</feature>
<feature type="compositionally biased region" description="Polar residues" evidence="1">
    <location>
        <begin position="163"/>
        <end position="177"/>
    </location>
</feature>
<feature type="region of interest" description="Disordered" evidence="1">
    <location>
        <begin position="158"/>
        <end position="183"/>
    </location>
</feature>
<organism evidence="2 3">
    <name type="scientific">Kwoniella europaea PYCC6329</name>
    <dbReference type="NCBI Taxonomy" id="1423913"/>
    <lineage>
        <taxon>Eukaryota</taxon>
        <taxon>Fungi</taxon>
        <taxon>Dikarya</taxon>
        <taxon>Basidiomycota</taxon>
        <taxon>Agaricomycotina</taxon>
        <taxon>Tremellomycetes</taxon>
        <taxon>Tremellales</taxon>
        <taxon>Cryptococcaceae</taxon>
        <taxon>Kwoniella</taxon>
    </lineage>
</organism>
<feature type="compositionally biased region" description="Low complexity" evidence="1">
    <location>
        <begin position="31"/>
        <end position="44"/>
    </location>
</feature>
<name>A0AAX4KAB5_9TREE</name>
<protein>
    <submittedName>
        <fullName evidence="2">Uncharacterized protein</fullName>
    </submittedName>
</protein>
<dbReference type="KEGG" id="ker:91099424"/>
<feature type="compositionally biased region" description="Pro residues" evidence="1">
    <location>
        <begin position="231"/>
        <end position="250"/>
    </location>
</feature>
<dbReference type="AlphaFoldDB" id="A0AAX4KAB5"/>
<proteinExistence type="predicted"/>
<keyword evidence="3" id="KW-1185">Reference proteome</keyword>
<sequence length="295" mass="30356">MTAPIPISSTSDTHHHPAHSQPIFSPPLPSTTPGSSISISPQTPFFAQTNAPATGHDKLGVSTTPTANTGGGIFKWASSLGKSPTNLNGGSPTKQKGFDIPFEHEDDHDEHDSFEFGDFTTTTKSWVGGRRTMSMSLPATTAAKSPAHTSPIATMLKGGFGDTPNNTPTTAGTQGNSLPGGVLADKAAKGQGVLRRLSLSGSGYRPAFLSPPLPSAPLPTSPPTSNNVPSIPAPAPAPAPAFAPGPPQAEPPINRAVTISGGPSAASRSRRFSEGTKKRGVSPMGERLLRDHGHF</sequence>
<evidence type="ECO:0000256" key="1">
    <source>
        <dbReference type="SAM" id="MobiDB-lite"/>
    </source>
</evidence>
<dbReference type="RefSeq" id="XP_066080547.1">
    <property type="nucleotide sequence ID" value="XM_066224450.1"/>
</dbReference>
<reference evidence="2 3" key="1">
    <citation type="submission" date="2024-01" db="EMBL/GenBank/DDBJ databases">
        <title>Comparative genomics of Cryptococcus and Kwoniella reveals pathogenesis evolution and contrasting modes of karyotype evolution via chromosome fusion or intercentromeric recombination.</title>
        <authorList>
            <person name="Coelho M.A."/>
            <person name="David-Palma M."/>
            <person name="Shea T."/>
            <person name="Bowers K."/>
            <person name="McGinley-Smith S."/>
            <person name="Mohammad A.W."/>
            <person name="Gnirke A."/>
            <person name="Yurkov A.M."/>
            <person name="Nowrousian M."/>
            <person name="Sun S."/>
            <person name="Cuomo C.A."/>
            <person name="Heitman J."/>
        </authorList>
    </citation>
    <scope>NUCLEOTIDE SEQUENCE [LARGE SCALE GENOMIC DNA]</scope>
    <source>
        <strain evidence="2 3">PYCC6329</strain>
    </source>
</reference>
<dbReference type="GeneID" id="91099424"/>
<evidence type="ECO:0000313" key="2">
    <source>
        <dbReference type="EMBL" id="WWD02580.1"/>
    </source>
</evidence>